<evidence type="ECO:0000256" key="6">
    <source>
        <dbReference type="SAM" id="Phobius"/>
    </source>
</evidence>
<feature type="transmembrane region" description="Helical" evidence="6">
    <location>
        <begin position="216"/>
        <end position="242"/>
    </location>
</feature>
<dbReference type="PANTHER" id="PTHR23506">
    <property type="entry name" value="GH10249P"/>
    <property type="match status" value="1"/>
</dbReference>
<dbReference type="Gene3D" id="1.20.1250.20">
    <property type="entry name" value="MFS general substrate transporter like domains"/>
    <property type="match status" value="2"/>
</dbReference>
<dbReference type="GO" id="GO:0016020">
    <property type="term" value="C:membrane"/>
    <property type="evidence" value="ECO:0007669"/>
    <property type="project" value="UniProtKB-SubCell"/>
</dbReference>
<dbReference type="PANTHER" id="PTHR23506:SF29">
    <property type="entry name" value="TRANSPORTER, PUTATIVE (AFU_ORTHOLOGUE AFUA_2G10530)-RELATED"/>
    <property type="match status" value="1"/>
</dbReference>
<sequence length="425" mass="45533">MPSALVSRAGVNFEDKVFWNSALLIAEAVAALICSPIFGYVLDVSGTRQGPYTMGLMLLSASMVLFTVSGSVLWYVIARIFQGAATAMVTVAGLAIVTDAVDKRQLGQMIGWIGTAMTLGFTSGPVVGSVVYGIGGFYAAFGMGFALIILDLGLRLTAIEKKMVESWVSSDNEVEGSFQDEEYADNGYGVTPSSLVSKPSRFGGEFALFQLLRRPAILIVLWAVTVSAIMTSALDATLTILVEDLFEWDVLGAGLIFIPGASAAILQPFFGYLTDRFGSRIIAFISFLASSPALILLRLVEENTLSHKAILCIILAVIGMCVDLSEPALLVELQRAIDDMEEEDPAVFTGQGAVAQVFGLQSMAHFGGFALGPVIGGFVSFRYGWNFMTLLLGLLSIITAVPMLRLSRPVTYGYVSDSERSRLID</sequence>
<evidence type="ECO:0000259" key="7">
    <source>
        <dbReference type="PROSITE" id="PS50850"/>
    </source>
</evidence>
<dbReference type="GO" id="GO:0022857">
    <property type="term" value="F:transmembrane transporter activity"/>
    <property type="evidence" value="ECO:0007669"/>
    <property type="project" value="InterPro"/>
</dbReference>
<keyword evidence="9" id="KW-1185">Reference proteome</keyword>
<feature type="transmembrane region" description="Helical" evidence="6">
    <location>
        <begin position="80"/>
        <end position="97"/>
    </location>
</feature>
<reference evidence="8 9" key="1">
    <citation type="journal article" date="2023" name="IMA Fungus">
        <title>Comparative genomic study of the Penicillium genus elucidates a diverse pangenome and 15 lateral gene transfer events.</title>
        <authorList>
            <person name="Petersen C."/>
            <person name="Sorensen T."/>
            <person name="Nielsen M.R."/>
            <person name="Sondergaard T.E."/>
            <person name="Sorensen J.L."/>
            <person name="Fitzpatrick D.A."/>
            <person name="Frisvad J.C."/>
            <person name="Nielsen K.L."/>
        </authorList>
    </citation>
    <scope>NUCLEOTIDE SEQUENCE [LARGE SCALE GENOMIC DNA]</scope>
    <source>
        <strain evidence="8 9">IBT 29057</strain>
    </source>
</reference>
<dbReference type="InterPro" id="IPR011701">
    <property type="entry name" value="MFS"/>
</dbReference>
<keyword evidence="4 6" id="KW-1133">Transmembrane helix</keyword>
<name>A0AAD6GX66_9EURO</name>
<gene>
    <name evidence="8" type="ORF">N7450_003469</name>
</gene>
<protein>
    <recommendedName>
        <fullName evidence="7">Major facilitator superfamily (MFS) profile domain-containing protein</fullName>
    </recommendedName>
</protein>
<proteinExistence type="predicted"/>
<dbReference type="Pfam" id="PF07690">
    <property type="entry name" value="MFS_1"/>
    <property type="match status" value="1"/>
</dbReference>
<feature type="transmembrane region" description="Helical" evidence="6">
    <location>
        <begin position="17"/>
        <end position="42"/>
    </location>
</feature>
<evidence type="ECO:0000256" key="1">
    <source>
        <dbReference type="ARBA" id="ARBA00004141"/>
    </source>
</evidence>
<keyword evidence="2" id="KW-0813">Transport</keyword>
<evidence type="ECO:0000256" key="5">
    <source>
        <dbReference type="ARBA" id="ARBA00023136"/>
    </source>
</evidence>
<evidence type="ECO:0000256" key="4">
    <source>
        <dbReference type="ARBA" id="ARBA00022989"/>
    </source>
</evidence>
<feature type="transmembrane region" description="Helical" evidence="6">
    <location>
        <begin position="306"/>
        <end position="325"/>
    </location>
</feature>
<dbReference type="PRINTS" id="PR01036">
    <property type="entry name" value="TCRTETB"/>
</dbReference>
<evidence type="ECO:0000256" key="2">
    <source>
        <dbReference type="ARBA" id="ARBA00022448"/>
    </source>
</evidence>
<dbReference type="EMBL" id="JAQJAC010000002">
    <property type="protein sequence ID" value="KAJ5597011.1"/>
    <property type="molecule type" value="Genomic_DNA"/>
</dbReference>
<dbReference type="AlphaFoldDB" id="A0AAD6GX66"/>
<dbReference type="InterPro" id="IPR036259">
    <property type="entry name" value="MFS_trans_sf"/>
</dbReference>
<dbReference type="SUPFAM" id="SSF103473">
    <property type="entry name" value="MFS general substrate transporter"/>
    <property type="match status" value="1"/>
</dbReference>
<evidence type="ECO:0000313" key="8">
    <source>
        <dbReference type="EMBL" id="KAJ5597011.1"/>
    </source>
</evidence>
<feature type="transmembrane region" description="Helical" evidence="6">
    <location>
        <begin position="281"/>
        <end position="300"/>
    </location>
</feature>
<dbReference type="InterPro" id="IPR020846">
    <property type="entry name" value="MFS_dom"/>
</dbReference>
<comment type="subcellular location">
    <subcellularLocation>
        <location evidence="1">Membrane</location>
        <topology evidence="1">Multi-pass membrane protein</topology>
    </subcellularLocation>
</comment>
<comment type="caution">
    <text evidence="8">The sequence shown here is derived from an EMBL/GenBank/DDBJ whole genome shotgun (WGS) entry which is preliminary data.</text>
</comment>
<dbReference type="Proteomes" id="UP001216150">
    <property type="component" value="Unassembled WGS sequence"/>
</dbReference>
<keyword evidence="5 6" id="KW-0472">Membrane</keyword>
<dbReference type="CDD" id="cd17325">
    <property type="entry name" value="MFS_MdtG_SLC18_like"/>
    <property type="match status" value="1"/>
</dbReference>
<dbReference type="InterPro" id="IPR050930">
    <property type="entry name" value="MFS_Vesicular_Transporter"/>
</dbReference>
<feature type="transmembrane region" description="Helical" evidence="6">
    <location>
        <begin position="248"/>
        <end position="269"/>
    </location>
</feature>
<evidence type="ECO:0000256" key="3">
    <source>
        <dbReference type="ARBA" id="ARBA00022692"/>
    </source>
</evidence>
<evidence type="ECO:0000313" key="9">
    <source>
        <dbReference type="Proteomes" id="UP001216150"/>
    </source>
</evidence>
<accession>A0AAD6GX66</accession>
<feature type="transmembrane region" description="Helical" evidence="6">
    <location>
        <begin position="54"/>
        <end position="74"/>
    </location>
</feature>
<keyword evidence="3 6" id="KW-0812">Transmembrane</keyword>
<feature type="transmembrane region" description="Helical" evidence="6">
    <location>
        <begin position="109"/>
        <end position="131"/>
    </location>
</feature>
<feature type="domain" description="Major facilitator superfamily (MFS) profile" evidence="7">
    <location>
        <begin position="1"/>
        <end position="411"/>
    </location>
</feature>
<organism evidence="8 9">
    <name type="scientific">Penicillium hetheringtonii</name>
    <dbReference type="NCBI Taxonomy" id="911720"/>
    <lineage>
        <taxon>Eukaryota</taxon>
        <taxon>Fungi</taxon>
        <taxon>Dikarya</taxon>
        <taxon>Ascomycota</taxon>
        <taxon>Pezizomycotina</taxon>
        <taxon>Eurotiomycetes</taxon>
        <taxon>Eurotiomycetidae</taxon>
        <taxon>Eurotiales</taxon>
        <taxon>Aspergillaceae</taxon>
        <taxon>Penicillium</taxon>
    </lineage>
</organism>
<feature type="transmembrane region" description="Helical" evidence="6">
    <location>
        <begin position="363"/>
        <end position="381"/>
    </location>
</feature>
<dbReference type="PROSITE" id="PS50850">
    <property type="entry name" value="MFS"/>
    <property type="match status" value="1"/>
</dbReference>
<feature type="transmembrane region" description="Helical" evidence="6">
    <location>
        <begin position="137"/>
        <end position="154"/>
    </location>
</feature>
<feature type="transmembrane region" description="Helical" evidence="6">
    <location>
        <begin position="387"/>
        <end position="404"/>
    </location>
</feature>